<keyword evidence="4" id="KW-0808">Transferase</keyword>
<evidence type="ECO:0000256" key="2">
    <source>
        <dbReference type="SAM" id="Phobius"/>
    </source>
</evidence>
<dbReference type="AlphaFoldDB" id="A0A5N0TKQ4"/>
<feature type="region of interest" description="Disordered" evidence="1">
    <location>
        <begin position="107"/>
        <end position="143"/>
    </location>
</feature>
<evidence type="ECO:0000259" key="3">
    <source>
        <dbReference type="Pfam" id="PF26366"/>
    </source>
</evidence>
<feature type="transmembrane region" description="Helical" evidence="2">
    <location>
        <begin position="197"/>
        <end position="220"/>
    </location>
</feature>
<evidence type="ECO:0000256" key="1">
    <source>
        <dbReference type="SAM" id="MobiDB-lite"/>
    </source>
</evidence>
<keyword evidence="2" id="KW-1133">Transmembrane helix</keyword>
<keyword evidence="5" id="KW-1185">Reference proteome</keyword>
<dbReference type="RefSeq" id="WP_150892363.1">
    <property type="nucleotide sequence ID" value="NZ_VYUY01000006.1"/>
</dbReference>
<feature type="transmembrane region" description="Helical" evidence="2">
    <location>
        <begin position="271"/>
        <end position="293"/>
    </location>
</feature>
<accession>A0A5N0TKQ4</accession>
<gene>
    <name evidence="4" type="ORF">F6B40_04830</name>
</gene>
<comment type="caution">
    <text evidence="4">The sequence shown here is derived from an EMBL/GenBank/DDBJ whole genome shotgun (WGS) entry which is preliminary data.</text>
</comment>
<reference evidence="5" key="1">
    <citation type="submission" date="2019-09" db="EMBL/GenBank/DDBJ databases">
        <title>Mumia zhuanghuii sp. nov. isolated from the intestinal contents of plateau pika (Ochotona curzoniae) in the Qinghai-Tibet plateau of China.</title>
        <authorList>
            <person name="Tian Z."/>
        </authorList>
    </citation>
    <scope>NUCLEOTIDE SEQUENCE [LARGE SCALE GENOMIC DNA]</scope>
    <source>
        <strain evidence="5">L-033</strain>
    </source>
</reference>
<dbReference type="Proteomes" id="UP000326838">
    <property type="component" value="Unassembled WGS sequence"/>
</dbReference>
<proteinExistence type="predicted"/>
<dbReference type="GO" id="GO:0016740">
    <property type="term" value="F:transferase activity"/>
    <property type="evidence" value="ECO:0007669"/>
    <property type="project" value="UniProtKB-KW"/>
</dbReference>
<keyword evidence="2" id="KW-0812">Transmembrane</keyword>
<feature type="domain" description="DUF8094" evidence="3">
    <location>
        <begin position="316"/>
        <end position="616"/>
    </location>
</feature>
<name>A0A5N0TKQ4_9MICO</name>
<feature type="compositionally biased region" description="Low complexity" evidence="1">
    <location>
        <begin position="115"/>
        <end position="128"/>
    </location>
</feature>
<organism evidence="4 5">
    <name type="scientific">Microbacterium caowuchunii</name>
    <dbReference type="NCBI Taxonomy" id="2614638"/>
    <lineage>
        <taxon>Bacteria</taxon>
        <taxon>Bacillati</taxon>
        <taxon>Actinomycetota</taxon>
        <taxon>Actinomycetes</taxon>
        <taxon>Micrococcales</taxon>
        <taxon>Microbacteriaceae</taxon>
        <taxon>Microbacterium</taxon>
    </lineage>
</organism>
<keyword evidence="2" id="KW-0472">Membrane</keyword>
<dbReference type="EMBL" id="VYUY01000006">
    <property type="protein sequence ID" value="KAA9135008.1"/>
    <property type="molecule type" value="Genomic_DNA"/>
</dbReference>
<protein>
    <submittedName>
        <fullName evidence="4">Glycosyl transferase</fullName>
    </submittedName>
</protein>
<dbReference type="InterPro" id="IPR058407">
    <property type="entry name" value="DUF8094"/>
</dbReference>
<dbReference type="Pfam" id="PF26366">
    <property type="entry name" value="DUF8094"/>
    <property type="match status" value="1"/>
</dbReference>
<evidence type="ECO:0000313" key="4">
    <source>
        <dbReference type="EMBL" id="KAA9135008.1"/>
    </source>
</evidence>
<evidence type="ECO:0000313" key="5">
    <source>
        <dbReference type="Proteomes" id="UP000326838"/>
    </source>
</evidence>
<sequence length="618" mass="64290">MRFVWAVVAFVLAAALIGAGIAQRTVFAGPSTQSATIALEDDTPFTLVDGAVLNTLPGMQTLEVAGPDGVFVAYGRTADVAAWLSDEEYTAVTLDEDDVIVSSVVEPDPDAVEQADPGTADDAQAADDAAAEEDASAPRGRNPVGSDLWLAEYTDPDAVVANLQLPSTMSLLIASDGTAPAPADISITWDIPQTTPWAGPLILLGALVLLGGVVLYVLAIRHARRSRGPRRKAPPPLPETEPIDLSVTAADKGVITSGPSTSRRGGGRRKAVVALPALLVGALVFTGCSPEAWPQLGSTPTPTPTAPIVDSDQQQAPAVTEAQAKIILTRIAETVAQADSALDADLAATRLSGAALAERQTNYTLRAGIADYAALPAIPAEPTQIILPQAFDAWPRTVMAVVQNDASEATTSTIMMMTQEDPWSEYKLSYVGNLGGSTEMPDLAPAYIGAAQVPPDSSFLVLAPDALPAAYADVLTNGAESSFAGLFDEASDRFSESVAKDRQERLDAFNTTATDTGTLEFGAAPGAFTPLALATLESGAIVAITVNESDTVKPANEDVVIKFDGNPTVQALTGVAESQTGVSTTFVDQLFFYVPAQGSTEKIRLLGYSSNILEAKVL</sequence>